<dbReference type="Pfam" id="PF07297">
    <property type="entry name" value="DPM2"/>
    <property type="match status" value="1"/>
</dbReference>
<evidence type="ECO:0000256" key="7">
    <source>
        <dbReference type="RuleBase" id="RU365084"/>
    </source>
</evidence>
<comment type="subunit">
    <text evidence="7">Component of the dolichol-phosphate mannose (DPM) synthase complex.</text>
</comment>
<evidence type="ECO:0000256" key="5">
    <source>
        <dbReference type="ARBA" id="ARBA00022989"/>
    </source>
</evidence>
<dbReference type="GO" id="GO:0030234">
    <property type="term" value="F:enzyme regulator activity"/>
    <property type="evidence" value="ECO:0007669"/>
    <property type="project" value="UniProtKB-UniRule"/>
</dbReference>
<keyword evidence="3 7" id="KW-0812">Transmembrane</keyword>
<organism evidence="8 9">
    <name type="scientific">Catenaria anguillulae PL171</name>
    <dbReference type="NCBI Taxonomy" id="765915"/>
    <lineage>
        <taxon>Eukaryota</taxon>
        <taxon>Fungi</taxon>
        <taxon>Fungi incertae sedis</taxon>
        <taxon>Blastocladiomycota</taxon>
        <taxon>Blastocladiomycetes</taxon>
        <taxon>Blastocladiales</taxon>
        <taxon>Catenariaceae</taxon>
        <taxon>Catenaria</taxon>
    </lineage>
</organism>
<dbReference type="PANTHER" id="PTHR15039:SF11">
    <property type="entry name" value="DOLICHOL PHOSPHATE-MANNOSE BIOSYNTHESIS REGULATORY PROTEIN"/>
    <property type="match status" value="1"/>
</dbReference>
<feature type="transmembrane region" description="Helical" evidence="7">
    <location>
        <begin position="12"/>
        <end position="33"/>
    </location>
</feature>
<proteinExistence type="inferred from homology"/>
<sequence>MASSQDKAVGSVFIAIAAFVWLYYSTWVFVLPFVTDQDHFLHALFPLDRHYAILLPTLLLVVAVTVVGAFIGMSIVKKQLKAKKAVAKKSS</sequence>
<dbReference type="UniPathway" id="UPA00378"/>
<gene>
    <name evidence="8" type="ORF">BCR44DRAFT_319887</name>
</gene>
<dbReference type="GO" id="GO:0006506">
    <property type="term" value="P:GPI anchor biosynthetic process"/>
    <property type="evidence" value="ECO:0007669"/>
    <property type="project" value="TreeGrafter"/>
</dbReference>
<evidence type="ECO:0000256" key="2">
    <source>
        <dbReference type="ARBA" id="ARBA00005478"/>
    </source>
</evidence>
<dbReference type="STRING" id="765915.A0A1Y2HPI7"/>
<evidence type="ECO:0000256" key="1">
    <source>
        <dbReference type="ARBA" id="ARBA00004477"/>
    </source>
</evidence>
<keyword evidence="4 7" id="KW-0256">Endoplasmic reticulum</keyword>
<accession>A0A1Y2HPI7</accession>
<evidence type="ECO:0000256" key="4">
    <source>
        <dbReference type="ARBA" id="ARBA00022824"/>
    </source>
</evidence>
<protein>
    <recommendedName>
        <fullName evidence="7">Dolichol phosphate-mannose biosynthesis regulatory protein</fullName>
    </recommendedName>
</protein>
<name>A0A1Y2HPI7_9FUNG</name>
<reference evidence="8 9" key="1">
    <citation type="submission" date="2016-07" db="EMBL/GenBank/DDBJ databases">
        <title>Pervasive Adenine N6-methylation of Active Genes in Fungi.</title>
        <authorList>
            <consortium name="DOE Joint Genome Institute"/>
            <person name="Mondo S.J."/>
            <person name="Dannebaum R.O."/>
            <person name="Kuo R.C."/>
            <person name="Labutti K."/>
            <person name="Haridas S."/>
            <person name="Kuo A."/>
            <person name="Salamov A."/>
            <person name="Ahrendt S.R."/>
            <person name="Lipzen A."/>
            <person name="Sullivan W."/>
            <person name="Andreopoulos W.B."/>
            <person name="Clum A."/>
            <person name="Lindquist E."/>
            <person name="Daum C."/>
            <person name="Ramamoorthy G.K."/>
            <person name="Gryganskyi A."/>
            <person name="Culley D."/>
            <person name="Magnuson J.K."/>
            <person name="James T.Y."/>
            <person name="O'Malley M.A."/>
            <person name="Stajich J.E."/>
            <person name="Spatafora J.W."/>
            <person name="Visel A."/>
            <person name="Grigoriev I.V."/>
        </authorList>
    </citation>
    <scope>NUCLEOTIDE SEQUENCE [LARGE SCALE GENOMIC DNA]</scope>
    <source>
        <strain evidence="8 9">PL171</strain>
    </source>
</reference>
<dbReference type="Proteomes" id="UP000193411">
    <property type="component" value="Unassembled WGS sequence"/>
</dbReference>
<evidence type="ECO:0000256" key="3">
    <source>
        <dbReference type="ARBA" id="ARBA00022692"/>
    </source>
</evidence>
<dbReference type="PANTHER" id="PTHR15039">
    <property type="entry name" value="DOLICHOL PHOSPHATE-MANNOSE BIOSYNTHESIS REGULATORY PROTEIN"/>
    <property type="match status" value="1"/>
</dbReference>
<evidence type="ECO:0000313" key="9">
    <source>
        <dbReference type="Proteomes" id="UP000193411"/>
    </source>
</evidence>
<dbReference type="EMBL" id="MCFL01000017">
    <property type="protein sequence ID" value="ORZ36449.1"/>
    <property type="molecule type" value="Genomic_DNA"/>
</dbReference>
<keyword evidence="9" id="KW-1185">Reference proteome</keyword>
<dbReference type="AlphaFoldDB" id="A0A1Y2HPI7"/>
<dbReference type="GO" id="GO:0033185">
    <property type="term" value="C:dolichol-phosphate-mannose synthase complex"/>
    <property type="evidence" value="ECO:0007669"/>
    <property type="project" value="TreeGrafter"/>
</dbReference>
<keyword evidence="6 7" id="KW-0472">Membrane</keyword>
<comment type="subcellular location">
    <subcellularLocation>
        <location evidence="1 7">Endoplasmic reticulum membrane</location>
        <topology evidence="1 7">Multi-pass membrane protein</topology>
    </subcellularLocation>
</comment>
<comment type="caution">
    <text evidence="8">The sequence shown here is derived from an EMBL/GenBank/DDBJ whole genome shotgun (WGS) entry which is preliminary data.</text>
</comment>
<feature type="transmembrane region" description="Helical" evidence="7">
    <location>
        <begin position="53"/>
        <end position="76"/>
    </location>
</feature>
<comment type="pathway">
    <text evidence="7">Protein modification; protein glycosylation.</text>
</comment>
<dbReference type="GO" id="GO:0005789">
    <property type="term" value="C:endoplasmic reticulum membrane"/>
    <property type="evidence" value="ECO:0007669"/>
    <property type="project" value="UniProtKB-SubCell"/>
</dbReference>
<comment type="similarity">
    <text evidence="2 7">Belongs to the DPM2 family.</text>
</comment>
<dbReference type="OrthoDB" id="311279at2759"/>
<dbReference type="InterPro" id="IPR009914">
    <property type="entry name" value="DPM2"/>
</dbReference>
<evidence type="ECO:0000313" key="8">
    <source>
        <dbReference type="EMBL" id="ORZ36449.1"/>
    </source>
</evidence>
<comment type="function">
    <text evidence="7">Regulatory subunit of the dolichol-phosphate mannose (DPM) synthase complex; essential for the ER localization.</text>
</comment>
<dbReference type="GO" id="GO:0180047">
    <property type="term" value="P:dolichol phosphate mannose biosynthetic process"/>
    <property type="evidence" value="ECO:0007669"/>
    <property type="project" value="InterPro"/>
</dbReference>
<keyword evidence="5 7" id="KW-1133">Transmembrane helix</keyword>
<evidence type="ECO:0000256" key="6">
    <source>
        <dbReference type="ARBA" id="ARBA00023136"/>
    </source>
</evidence>